<dbReference type="InterPro" id="IPR006630">
    <property type="entry name" value="La_HTH"/>
</dbReference>
<dbReference type="GO" id="GO:0008380">
    <property type="term" value="P:RNA splicing"/>
    <property type="evidence" value="ECO:0007669"/>
    <property type="project" value="UniProtKB-KW"/>
</dbReference>
<dbReference type="SMART" id="SM00715">
    <property type="entry name" value="LA"/>
    <property type="match status" value="1"/>
</dbReference>
<evidence type="ECO:0000256" key="11">
    <source>
        <dbReference type="ARBA" id="ARBA00023242"/>
    </source>
</evidence>
<comment type="similarity">
    <text evidence="2">Belongs to the LARP7 family.</text>
</comment>
<name>F2UJZ6_SALR5</name>
<dbReference type="InterPro" id="IPR034887">
    <property type="entry name" value="LARP7_RRM1"/>
</dbReference>
<dbReference type="SMART" id="SM00360">
    <property type="entry name" value="RRM"/>
    <property type="match status" value="1"/>
</dbReference>
<dbReference type="Pfam" id="PF05383">
    <property type="entry name" value="La"/>
    <property type="match status" value="1"/>
</dbReference>
<comment type="subcellular location">
    <subcellularLocation>
        <location evidence="1">Nucleus</location>
        <location evidence="1">Nucleoplasm</location>
    </subcellularLocation>
</comment>
<feature type="compositionally biased region" description="Basic residues" evidence="14">
    <location>
        <begin position="621"/>
        <end position="632"/>
    </location>
</feature>
<keyword evidence="6" id="KW-0744">Spermatogenesis</keyword>
<dbReference type="InterPro" id="IPR000504">
    <property type="entry name" value="RRM_dom"/>
</dbReference>
<dbReference type="GO" id="GO:0007283">
    <property type="term" value="P:spermatogenesis"/>
    <property type="evidence" value="ECO:0007669"/>
    <property type="project" value="UniProtKB-KW"/>
</dbReference>
<feature type="compositionally biased region" description="Low complexity" evidence="14">
    <location>
        <begin position="9"/>
        <end position="19"/>
    </location>
</feature>
<feature type="compositionally biased region" description="Low complexity" evidence="14">
    <location>
        <begin position="268"/>
        <end position="279"/>
    </location>
</feature>
<feature type="compositionally biased region" description="Low complexity" evidence="14">
    <location>
        <begin position="575"/>
        <end position="589"/>
    </location>
</feature>
<keyword evidence="10" id="KW-0508">mRNA splicing</keyword>
<evidence type="ECO:0000256" key="1">
    <source>
        <dbReference type="ARBA" id="ARBA00004642"/>
    </source>
</evidence>
<organism evidence="19">
    <name type="scientific">Salpingoeca rosetta (strain ATCC 50818 / BSB-021)</name>
    <dbReference type="NCBI Taxonomy" id="946362"/>
    <lineage>
        <taxon>Eukaryota</taxon>
        <taxon>Choanoflagellata</taxon>
        <taxon>Craspedida</taxon>
        <taxon>Salpingoecidae</taxon>
        <taxon>Salpingoeca</taxon>
    </lineage>
</organism>
<dbReference type="PRINTS" id="PR00302">
    <property type="entry name" value="LUPUSLA"/>
</dbReference>
<dbReference type="SUPFAM" id="SSF54928">
    <property type="entry name" value="RNA-binding domain, RBD"/>
    <property type="match status" value="1"/>
</dbReference>
<dbReference type="Gene3D" id="3.30.70.330">
    <property type="match status" value="2"/>
</dbReference>
<feature type="compositionally biased region" description="Basic residues" evidence="14">
    <location>
        <begin position="710"/>
        <end position="725"/>
    </location>
</feature>
<dbReference type="PROSITE" id="PS51939">
    <property type="entry name" value="XRRM"/>
    <property type="match status" value="1"/>
</dbReference>
<evidence type="ECO:0000256" key="12">
    <source>
        <dbReference type="ARBA" id="ARBA00029640"/>
    </source>
</evidence>
<dbReference type="OMA" id="WKHIHES"/>
<dbReference type="InterPro" id="IPR036388">
    <property type="entry name" value="WH-like_DNA-bd_sf"/>
</dbReference>
<dbReference type="CDD" id="cd12290">
    <property type="entry name" value="RRM1_LARP7"/>
    <property type="match status" value="1"/>
</dbReference>
<reference evidence="18" key="1">
    <citation type="submission" date="2009-08" db="EMBL/GenBank/DDBJ databases">
        <title>Annotation of Salpingoeca rosetta.</title>
        <authorList>
            <consortium name="The Broad Institute Genome Sequencing Platform"/>
            <person name="Russ C."/>
            <person name="Cuomo C."/>
            <person name="Burger G."/>
            <person name="Gray M.W."/>
            <person name="Holland P.W.H."/>
            <person name="King N."/>
            <person name="Lang F.B.F."/>
            <person name="Roger A.J."/>
            <person name="Ruiz-Trillo I."/>
            <person name="Young S.K."/>
            <person name="Zeng Q."/>
            <person name="Gargeya S."/>
            <person name="Alvarado L."/>
            <person name="Berlin A."/>
            <person name="Chapman S.B."/>
            <person name="Chen Z."/>
            <person name="Freedman E."/>
            <person name="Gellesch M."/>
            <person name="Goldberg J."/>
            <person name="Griggs A."/>
            <person name="Gujja S."/>
            <person name="Heilman E."/>
            <person name="Heiman D."/>
            <person name="Howarth C."/>
            <person name="Mehta T."/>
            <person name="Neiman D."/>
            <person name="Pearson M."/>
            <person name="Roberts A."/>
            <person name="Saif S."/>
            <person name="Shea T."/>
            <person name="Shenoy N."/>
            <person name="Sisk P."/>
            <person name="Stolte C."/>
            <person name="Sykes S."/>
            <person name="White J."/>
            <person name="Yandava C."/>
            <person name="Haas B."/>
            <person name="Nusbaum C."/>
            <person name="Birren B."/>
        </authorList>
    </citation>
    <scope>NUCLEOTIDE SEQUENCE [LARGE SCALE GENOMIC DNA]</scope>
    <source>
        <strain evidence="18">ATCC 50818</strain>
    </source>
</reference>
<dbReference type="Pfam" id="PF00076">
    <property type="entry name" value="RRM_1"/>
    <property type="match status" value="1"/>
</dbReference>
<proteinExistence type="inferred from homology"/>
<dbReference type="GO" id="GO:1990904">
    <property type="term" value="C:ribonucleoprotein complex"/>
    <property type="evidence" value="ECO:0007669"/>
    <property type="project" value="UniProtKB-UniRule"/>
</dbReference>
<dbReference type="EMBL" id="GL832978">
    <property type="protein sequence ID" value="EGD77445.1"/>
    <property type="molecule type" value="Genomic_DNA"/>
</dbReference>
<dbReference type="PROSITE" id="PS50961">
    <property type="entry name" value="HTH_LA"/>
    <property type="match status" value="1"/>
</dbReference>
<feature type="region of interest" description="Disordered" evidence="14">
    <location>
        <begin position="1"/>
        <end position="61"/>
    </location>
</feature>
<evidence type="ECO:0000313" key="18">
    <source>
        <dbReference type="EMBL" id="EGD77445.1"/>
    </source>
</evidence>
<feature type="compositionally biased region" description="Basic residues" evidence="14">
    <location>
        <begin position="752"/>
        <end position="761"/>
    </location>
</feature>
<dbReference type="Proteomes" id="UP000007799">
    <property type="component" value="Unassembled WGS sequence"/>
</dbReference>
<feature type="compositionally biased region" description="Gly residues" evidence="14">
    <location>
        <begin position="280"/>
        <end position="289"/>
    </location>
</feature>
<dbReference type="CDD" id="cd07323">
    <property type="entry name" value="LAM"/>
    <property type="match status" value="1"/>
</dbReference>
<dbReference type="PANTHER" id="PTHR22792">
    <property type="entry name" value="LUPUS LA PROTEIN-RELATED"/>
    <property type="match status" value="1"/>
</dbReference>
<dbReference type="GO" id="GO:0006397">
    <property type="term" value="P:mRNA processing"/>
    <property type="evidence" value="ECO:0007669"/>
    <property type="project" value="UniProtKB-KW"/>
</dbReference>
<dbReference type="InterPro" id="IPR045180">
    <property type="entry name" value="La_dom_prot"/>
</dbReference>
<evidence type="ECO:0000256" key="6">
    <source>
        <dbReference type="ARBA" id="ARBA00022871"/>
    </source>
</evidence>
<feature type="domain" description="HTH La-type RNA-binding" evidence="16">
    <location>
        <begin position="59"/>
        <end position="150"/>
    </location>
</feature>
<dbReference type="InterPro" id="IPR012677">
    <property type="entry name" value="Nucleotide-bd_a/b_plait_sf"/>
</dbReference>
<evidence type="ECO:0000256" key="3">
    <source>
        <dbReference type="ARBA" id="ARBA00015867"/>
    </source>
</evidence>
<keyword evidence="11" id="KW-0539">Nucleus</keyword>
<keyword evidence="8" id="KW-0805">Transcription regulation</keyword>
<dbReference type="GO" id="GO:0030154">
    <property type="term" value="P:cell differentiation"/>
    <property type="evidence" value="ECO:0007669"/>
    <property type="project" value="UniProtKB-KW"/>
</dbReference>
<evidence type="ECO:0000313" key="19">
    <source>
        <dbReference type="Proteomes" id="UP000007799"/>
    </source>
</evidence>
<evidence type="ECO:0000256" key="14">
    <source>
        <dbReference type="SAM" id="MobiDB-lite"/>
    </source>
</evidence>
<dbReference type="Pfam" id="PF08777">
    <property type="entry name" value="RRM_3"/>
    <property type="match status" value="1"/>
</dbReference>
<feature type="compositionally biased region" description="Basic and acidic residues" evidence="14">
    <location>
        <begin position="599"/>
        <end position="609"/>
    </location>
</feature>
<keyword evidence="5" id="KW-0221">Differentiation</keyword>
<feature type="compositionally biased region" description="Basic residues" evidence="14">
    <location>
        <begin position="660"/>
        <end position="680"/>
    </location>
</feature>
<dbReference type="GeneID" id="16070889"/>
<evidence type="ECO:0000256" key="5">
    <source>
        <dbReference type="ARBA" id="ARBA00022782"/>
    </source>
</evidence>
<keyword evidence="7 13" id="KW-0694">RNA-binding</keyword>
<dbReference type="KEGG" id="sre:PTSG_08541"/>
<feature type="domain" description="RRM" evidence="15">
    <location>
        <begin position="155"/>
        <end position="209"/>
    </location>
</feature>
<dbReference type="InParanoid" id="F2UJZ6"/>
<feature type="region of interest" description="Disordered" evidence="14">
    <location>
        <begin position="336"/>
        <end position="368"/>
    </location>
</feature>
<evidence type="ECO:0000259" key="17">
    <source>
        <dbReference type="PROSITE" id="PS51939"/>
    </source>
</evidence>
<feature type="region of interest" description="Disordered" evidence="14">
    <location>
        <begin position="496"/>
        <end position="761"/>
    </location>
</feature>
<dbReference type="RefSeq" id="XP_004990333.1">
    <property type="nucleotide sequence ID" value="XM_004990276.1"/>
</dbReference>
<dbReference type="AlphaFoldDB" id="F2UJZ6"/>
<dbReference type="InterPro" id="IPR002344">
    <property type="entry name" value="Lupus_La"/>
</dbReference>
<evidence type="ECO:0000256" key="2">
    <source>
        <dbReference type="ARBA" id="ARBA00008680"/>
    </source>
</evidence>
<dbReference type="PANTHER" id="PTHR22792:SF62">
    <property type="entry name" value="LA-RELATED PROTEIN 7"/>
    <property type="match status" value="1"/>
</dbReference>
<evidence type="ECO:0000259" key="15">
    <source>
        <dbReference type="PROSITE" id="PS50102"/>
    </source>
</evidence>
<evidence type="ECO:0000256" key="4">
    <source>
        <dbReference type="ARBA" id="ARBA00022664"/>
    </source>
</evidence>
<dbReference type="STRING" id="946362.F2UJZ6"/>
<keyword evidence="9" id="KW-0804">Transcription</keyword>
<evidence type="ECO:0000259" key="16">
    <source>
        <dbReference type="PROSITE" id="PS50961"/>
    </source>
</evidence>
<feature type="domain" description="XRRM" evidence="17">
    <location>
        <begin position="395"/>
        <end position="521"/>
    </location>
</feature>
<feature type="region of interest" description="Disordered" evidence="14">
    <location>
        <begin position="242"/>
        <end position="298"/>
    </location>
</feature>
<dbReference type="FunCoup" id="F2UJZ6">
    <property type="interactions" value="1036"/>
</dbReference>
<sequence length="761" mass="84799">MMSEKEETAAASTAAAAADAHAKMAEAEDEQHEQQQQQQEEEEEEGPREAEAGKRNKKKKRIKGKVRRLIEPLKFYFSDANLRRDRFIRDYIKNDPDNYFPIKLFLKFNKVKSVTSRIQDVMHAIEHIDTLELSPDRQRVRRKDPVIKEKDVDACTIYVEKLPEAFEHDDINALFSRFGTIEYISLPRWPNRKHKGFAFIEFATPLEASACRAHYAHQDVPAVPMAARCWKGPPVDPATLQAETQQQQQVLHNDGGDGDDDDTHVHQQHQQQQTQQESTGGDGGGGGGAMITPGDPGEDFRVLLKSEWLNLKREYKALQRRMLSSIKFAHRRHDNYDGYRDHDDHGQHQQHEEEEEAVTPPTAATTTMTGATAPSMAAAATSAVVEGETAFDPSTIVKGVVLRLTHIPLGVTKQQLKEHLQRRTVDDAGEGQAIEYVDFTLGDTEGHVRMRDSSTAQRVRKATCPPDDDDLWGTMKIDALKGPAEVAYWKHIHESKLQRKQKQKQKKAKRGKSKWLAAEASAPRVAATTRDTPLSKLAAQRIHITFDDEEEEDRGGGRGEGDVQQQQQEEEEEGPAAMQQQQQQQRTEAVGPSQADIEEALRGEEETRVMADAATHTTPRPQRKRERRKRRSSAGAGRIGGGGGDVWASEGESGADGKKQHGKKTKKGKKKPKDKSRRSMHKEGKNDDGGDGNDTAGGTADEADDDKKRQERRRRRKSGGRKSRGKVVAAAAEGVEGGAGAGGDDDDDGERPRKRAKKQGE</sequence>
<dbReference type="Gene3D" id="1.10.10.10">
    <property type="entry name" value="Winged helix-like DNA-binding domain superfamily/Winged helix DNA-binding domain"/>
    <property type="match status" value="1"/>
</dbReference>
<evidence type="ECO:0000256" key="7">
    <source>
        <dbReference type="ARBA" id="ARBA00022884"/>
    </source>
</evidence>
<dbReference type="GO" id="GO:0005654">
    <property type="term" value="C:nucleoplasm"/>
    <property type="evidence" value="ECO:0007669"/>
    <property type="project" value="UniProtKB-SubCell"/>
</dbReference>
<evidence type="ECO:0000256" key="9">
    <source>
        <dbReference type="ARBA" id="ARBA00023163"/>
    </source>
</evidence>
<evidence type="ECO:0000256" key="8">
    <source>
        <dbReference type="ARBA" id="ARBA00023015"/>
    </source>
</evidence>
<protein>
    <recommendedName>
        <fullName evidence="3">La-related protein 7</fullName>
    </recommendedName>
    <alternativeName>
        <fullName evidence="12">La ribonucleoprotein domain family member 7</fullName>
    </alternativeName>
</protein>
<dbReference type="CDD" id="cd12292">
    <property type="entry name" value="RRM2_La_like"/>
    <property type="match status" value="1"/>
</dbReference>
<feature type="compositionally biased region" description="Basic residues" evidence="14">
    <location>
        <begin position="498"/>
        <end position="513"/>
    </location>
</feature>
<dbReference type="OrthoDB" id="439993at2759"/>
<dbReference type="PROSITE" id="PS50102">
    <property type="entry name" value="RRM"/>
    <property type="match status" value="1"/>
</dbReference>
<feature type="compositionally biased region" description="Basic and acidic residues" evidence="14">
    <location>
        <begin position="336"/>
        <end position="351"/>
    </location>
</feature>
<evidence type="ECO:0000256" key="10">
    <source>
        <dbReference type="ARBA" id="ARBA00023187"/>
    </source>
</evidence>
<keyword evidence="4" id="KW-0507">mRNA processing</keyword>
<feature type="compositionally biased region" description="Low complexity" evidence="14">
    <location>
        <begin position="358"/>
        <end position="368"/>
    </location>
</feature>
<dbReference type="InterPro" id="IPR036390">
    <property type="entry name" value="WH_DNA-bd_sf"/>
</dbReference>
<dbReference type="SUPFAM" id="SSF46785">
    <property type="entry name" value="Winged helix' DNA-binding domain"/>
    <property type="match status" value="1"/>
</dbReference>
<dbReference type="InterPro" id="IPR035979">
    <property type="entry name" value="RBD_domain_sf"/>
</dbReference>
<evidence type="ECO:0000256" key="13">
    <source>
        <dbReference type="PROSITE-ProRule" id="PRU00332"/>
    </source>
</evidence>
<accession>F2UJZ6</accession>
<dbReference type="eggNOG" id="KOG0118">
    <property type="taxonomic scope" value="Eukaryota"/>
</dbReference>
<keyword evidence="19" id="KW-1185">Reference proteome</keyword>
<dbReference type="GO" id="GO:0003723">
    <property type="term" value="F:RNA binding"/>
    <property type="evidence" value="ECO:0007669"/>
    <property type="project" value="UniProtKB-UniRule"/>
</dbReference>
<dbReference type="InterPro" id="IPR014886">
    <property type="entry name" value="La_xRRM"/>
</dbReference>
<gene>
    <name evidence="18" type="ORF">PTSG_08541</name>
</gene>